<evidence type="ECO:0000256" key="2">
    <source>
        <dbReference type="ARBA" id="ARBA00006678"/>
    </source>
</evidence>
<dbReference type="SUPFAM" id="SSF55666">
    <property type="entry name" value="Ribonuclease PH domain 2-like"/>
    <property type="match status" value="1"/>
</dbReference>
<evidence type="ECO:0000256" key="4">
    <source>
        <dbReference type="ARBA" id="ARBA00022835"/>
    </source>
</evidence>
<dbReference type="GO" id="GO:0003723">
    <property type="term" value="F:RNA binding"/>
    <property type="evidence" value="ECO:0007669"/>
    <property type="project" value="TreeGrafter"/>
</dbReference>
<comment type="similarity">
    <text evidence="2">Belongs to the RNase PH family.</text>
</comment>
<keyword evidence="5" id="KW-0539">Nucleus</keyword>
<name>A0A1E1MLB3_RHYSE</name>
<feature type="domain" description="Exoribonuclease phosphorolytic" evidence="6">
    <location>
        <begin position="13"/>
        <end position="159"/>
    </location>
</feature>
<keyword evidence="4" id="KW-0271">Exosome</keyword>
<dbReference type="GO" id="GO:0000176">
    <property type="term" value="C:nuclear exosome (RNase complex)"/>
    <property type="evidence" value="ECO:0007669"/>
    <property type="project" value="TreeGrafter"/>
</dbReference>
<evidence type="ECO:0000313" key="7">
    <source>
        <dbReference type="EMBL" id="CZT49881.1"/>
    </source>
</evidence>
<evidence type="ECO:0000256" key="5">
    <source>
        <dbReference type="ARBA" id="ARBA00023242"/>
    </source>
</evidence>
<dbReference type="Proteomes" id="UP000177625">
    <property type="component" value="Unassembled WGS sequence"/>
</dbReference>
<dbReference type="Gene3D" id="3.30.230.70">
    <property type="entry name" value="GHMP Kinase, N-terminal domain"/>
    <property type="match status" value="1"/>
</dbReference>
<evidence type="ECO:0000313" key="8">
    <source>
        <dbReference type="Proteomes" id="UP000177625"/>
    </source>
</evidence>
<dbReference type="AlphaFoldDB" id="A0A1E1MLB3"/>
<evidence type="ECO:0000256" key="3">
    <source>
        <dbReference type="ARBA" id="ARBA00022552"/>
    </source>
</evidence>
<dbReference type="PANTHER" id="PTHR11953:SF1">
    <property type="entry name" value="EXOSOME COMPLEX COMPONENT RRP46"/>
    <property type="match status" value="1"/>
</dbReference>
<gene>
    <name evidence="7" type="ORF">RSE6_10781</name>
</gene>
<dbReference type="InterPro" id="IPR050080">
    <property type="entry name" value="RNase_PH"/>
</dbReference>
<dbReference type="InterPro" id="IPR001247">
    <property type="entry name" value="ExoRNase_PH_dom1"/>
</dbReference>
<dbReference type="GO" id="GO:0071028">
    <property type="term" value="P:nuclear mRNA surveillance"/>
    <property type="evidence" value="ECO:0007669"/>
    <property type="project" value="TreeGrafter"/>
</dbReference>
<accession>A0A1E1MLB3</accession>
<proteinExistence type="inferred from homology"/>
<keyword evidence="8" id="KW-1185">Reference proteome</keyword>
<dbReference type="InterPro" id="IPR020568">
    <property type="entry name" value="Ribosomal_Su5_D2-typ_SF"/>
</dbReference>
<organism evidence="7 8">
    <name type="scientific">Rhynchosporium secalis</name>
    <name type="common">Barley scald fungus</name>
    <dbReference type="NCBI Taxonomy" id="38038"/>
    <lineage>
        <taxon>Eukaryota</taxon>
        <taxon>Fungi</taxon>
        <taxon>Dikarya</taxon>
        <taxon>Ascomycota</taxon>
        <taxon>Pezizomycotina</taxon>
        <taxon>Leotiomycetes</taxon>
        <taxon>Helotiales</taxon>
        <taxon>Ploettnerulaceae</taxon>
        <taxon>Rhynchosporium</taxon>
    </lineage>
</organism>
<protein>
    <submittedName>
        <fullName evidence="7">Related to RRP46 protein, involved in rRNA processing</fullName>
    </submittedName>
</protein>
<dbReference type="PANTHER" id="PTHR11953">
    <property type="entry name" value="EXOSOME COMPLEX COMPONENT"/>
    <property type="match status" value="1"/>
</dbReference>
<dbReference type="GO" id="GO:0005730">
    <property type="term" value="C:nucleolus"/>
    <property type="evidence" value="ECO:0007669"/>
    <property type="project" value="TreeGrafter"/>
</dbReference>
<dbReference type="SUPFAM" id="SSF54211">
    <property type="entry name" value="Ribosomal protein S5 domain 2-like"/>
    <property type="match status" value="1"/>
</dbReference>
<dbReference type="InterPro" id="IPR027408">
    <property type="entry name" value="PNPase/RNase_PH_dom_sf"/>
</dbReference>
<dbReference type="InterPro" id="IPR036345">
    <property type="entry name" value="ExoRNase_PH_dom2_sf"/>
</dbReference>
<sequence>MAPSVEPTALLSHLHRTDGSATFSQNGYTVIGAVNGPLEIQRRDELPEEAAIDVVVRPAAGVGGLKLSSRYICLVAAILTELVLGTRERHLESILQSTLRQIILIHNFPRTLIQITLQITSTPENDTAGSKLTQASSNLPILPTLLQTAVLALLSASLPLSMTLTSTFLALTSDSSSKRIVVNPTLLESEAASSVHVMAFTSNGDLLVAESEGDFTLKEWEAVHDAAKSFCCDESQTSGARHVAQDEMDEKNGNMMMFVQSTLEDKVESDLQWKE</sequence>
<dbReference type="GO" id="GO:0000177">
    <property type="term" value="C:cytoplasmic exosome (RNase complex)"/>
    <property type="evidence" value="ECO:0007669"/>
    <property type="project" value="TreeGrafter"/>
</dbReference>
<reference evidence="8" key="1">
    <citation type="submission" date="2016-03" db="EMBL/GenBank/DDBJ databases">
        <authorList>
            <person name="Guldener U."/>
        </authorList>
    </citation>
    <scope>NUCLEOTIDE SEQUENCE [LARGE SCALE GENOMIC DNA]</scope>
</reference>
<evidence type="ECO:0000259" key="6">
    <source>
        <dbReference type="Pfam" id="PF01138"/>
    </source>
</evidence>
<dbReference type="EMBL" id="FJVC01000397">
    <property type="protein sequence ID" value="CZT49881.1"/>
    <property type="molecule type" value="Genomic_DNA"/>
</dbReference>
<dbReference type="GO" id="GO:0071051">
    <property type="term" value="P:poly(A)-dependent snoRNA 3'-end processing"/>
    <property type="evidence" value="ECO:0007669"/>
    <property type="project" value="TreeGrafter"/>
</dbReference>
<dbReference type="GO" id="GO:0034475">
    <property type="term" value="P:U4 snRNA 3'-end processing"/>
    <property type="evidence" value="ECO:0007669"/>
    <property type="project" value="TreeGrafter"/>
</dbReference>
<keyword evidence="3" id="KW-0698">rRNA processing</keyword>
<dbReference type="GO" id="GO:0016075">
    <property type="term" value="P:rRNA catabolic process"/>
    <property type="evidence" value="ECO:0007669"/>
    <property type="project" value="TreeGrafter"/>
</dbReference>
<evidence type="ECO:0000256" key="1">
    <source>
        <dbReference type="ARBA" id="ARBA00004123"/>
    </source>
</evidence>
<dbReference type="Pfam" id="PF01138">
    <property type="entry name" value="RNase_PH"/>
    <property type="match status" value="1"/>
</dbReference>
<dbReference type="GO" id="GO:0006364">
    <property type="term" value="P:rRNA processing"/>
    <property type="evidence" value="ECO:0007669"/>
    <property type="project" value="UniProtKB-KW"/>
</dbReference>
<comment type="subcellular location">
    <subcellularLocation>
        <location evidence="1">Nucleus</location>
    </subcellularLocation>
</comment>